<dbReference type="InParanoid" id="Q2FPF0"/>
<reference evidence="2" key="1">
    <citation type="journal article" date="2016" name="Stand. Genomic Sci.">
        <title>Complete genome sequence of Methanospirillum hungatei type strain JF1.</title>
        <authorList>
            <person name="Gunsalus R.P."/>
            <person name="Cook L.E."/>
            <person name="Crable B."/>
            <person name="Rohlin L."/>
            <person name="McDonald E."/>
            <person name="Mouttaki H."/>
            <person name="Sieber J.R."/>
            <person name="Poweleit N."/>
            <person name="Zhou H."/>
            <person name="Lapidus A.L."/>
            <person name="Daligault H.E."/>
            <person name="Land M."/>
            <person name="Gilna P."/>
            <person name="Ivanova N."/>
            <person name="Kyrpides N."/>
            <person name="Culley D.E."/>
            <person name="McInerney M.J."/>
        </authorList>
    </citation>
    <scope>NUCLEOTIDE SEQUENCE [LARGE SCALE GENOMIC DNA]</scope>
    <source>
        <strain evidence="2">ATCC 27890 / DSM 864 / NBRC 100397 / JF-1</strain>
    </source>
</reference>
<dbReference type="eggNOG" id="arCOG00717">
    <property type="taxonomic scope" value="Archaea"/>
</dbReference>
<evidence type="ECO:0000313" key="1">
    <source>
        <dbReference type="EMBL" id="ABD39956.1"/>
    </source>
</evidence>
<dbReference type="GeneID" id="3922955"/>
<dbReference type="PANTHER" id="PTHR39550:SF1">
    <property type="entry name" value="SLL0658 PROTEIN"/>
    <property type="match status" value="1"/>
</dbReference>
<dbReference type="InterPro" id="IPR021799">
    <property type="entry name" value="PIN-like_prokaryotic"/>
</dbReference>
<dbReference type="STRING" id="323259.Mhun_0181"/>
<accession>Q2FPF0</accession>
<evidence type="ECO:0008006" key="3">
    <source>
        <dbReference type="Google" id="ProtNLM"/>
    </source>
</evidence>
<dbReference type="OrthoDB" id="323844at2157"/>
<keyword evidence="2" id="KW-1185">Reference proteome</keyword>
<dbReference type="RefSeq" id="WP_011447252.1">
    <property type="nucleotide sequence ID" value="NC_007796.1"/>
</dbReference>
<proteinExistence type="predicted"/>
<dbReference type="Pfam" id="PF11848">
    <property type="entry name" value="DUF3368"/>
    <property type="match status" value="1"/>
</dbReference>
<sequence>MIRVFDSSPLIYFARAGALHLALEVHSENYIPPAVYAEVVTIGRVQGHPDAEVTAHLITQESLTLKPPEEHFLEKFSGLHRDLHPGEMEVLALSDELQGIAIVDDRISREIGEMFQIEVRGSAFILFTLVKNRIISKEKVKKILQVMIREGFRIGSEQYGLILDLLEQLQGKKDESWS</sequence>
<name>Q2FPF0_METHJ</name>
<dbReference type="EMBL" id="CP000254">
    <property type="protein sequence ID" value="ABD39956.1"/>
    <property type="molecule type" value="Genomic_DNA"/>
</dbReference>
<dbReference type="AlphaFoldDB" id="Q2FPF0"/>
<gene>
    <name evidence="1" type="ordered locus">Mhun_0181</name>
</gene>
<dbReference type="Proteomes" id="UP000001941">
    <property type="component" value="Chromosome"/>
</dbReference>
<protein>
    <recommendedName>
        <fullName evidence="3">DUF3368 domain-containing protein</fullName>
    </recommendedName>
</protein>
<dbReference type="HOGENOM" id="CLU_115769_0_2_2"/>
<evidence type="ECO:0000313" key="2">
    <source>
        <dbReference type="Proteomes" id="UP000001941"/>
    </source>
</evidence>
<dbReference type="EnsemblBacteria" id="ABD39956">
    <property type="protein sequence ID" value="ABD39956"/>
    <property type="gene ID" value="Mhun_0181"/>
</dbReference>
<dbReference type="KEGG" id="mhu:Mhun_0181"/>
<dbReference type="PANTHER" id="PTHR39550">
    <property type="entry name" value="SLL0658 PROTEIN"/>
    <property type="match status" value="1"/>
</dbReference>
<organism evidence="1 2">
    <name type="scientific">Methanospirillum hungatei JF-1 (strain ATCC 27890 / DSM 864 / NBRC 100397 / JF-1)</name>
    <dbReference type="NCBI Taxonomy" id="323259"/>
    <lineage>
        <taxon>Archaea</taxon>
        <taxon>Methanobacteriati</taxon>
        <taxon>Methanobacteriota</taxon>
        <taxon>Stenosarchaea group</taxon>
        <taxon>Methanomicrobia</taxon>
        <taxon>Methanomicrobiales</taxon>
        <taxon>Methanospirillaceae</taxon>
        <taxon>Methanospirillum</taxon>
    </lineage>
</organism>